<evidence type="ECO:0000256" key="3">
    <source>
        <dbReference type="ARBA" id="ARBA00018111"/>
    </source>
</evidence>
<feature type="domain" description="RecX third three-helical" evidence="7">
    <location>
        <begin position="107"/>
        <end position="152"/>
    </location>
</feature>
<dbReference type="InterPro" id="IPR053925">
    <property type="entry name" value="RecX_HTH_3rd"/>
</dbReference>
<evidence type="ECO:0000259" key="7">
    <source>
        <dbReference type="Pfam" id="PF21981"/>
    </source>
</evidence>
<accession>A0ABS9BJE0</accession>
<name>A0ABS9BJE0_9BACT</name>
<evidence type="ECO:0000256" key="1">
    <source>
        <dbReference type="ARBA" id="ARBA00004496"/>
    </source>
</evidence>
<dbReference type="InterPro" id="IPR003783">
    <property type="entry name" value="Regulatory_RecX"/>
</dbReference>
<dbReference type="Proteomes" id="UP001200145">
    <property type="component" value="Unassembled WGS sequence"/>
</dbReference>
<keyword evidence="9" id="KW-1185">Reference proteome</keyword>
<dbReference type="RefSeq" id="WP_234866403.1">
    <property type="nucleotide sequence ID" value="NZ_JAKEVY010000003.1"/>
</dbReference>
<comment type="subcellular location">
    <subcellularLocation>
        <location evidence="1 5">Cytoplasm</location>
    </subcellularLocation>
</comment>
<evidence type="ECO:0000256" key="4">
    <source>
        <dbReference type="ARBA" id="ARBA00022490"/>
    </source>
</evidence>
<dbReference type="Gene3D" id="1.10.10.10">
    <property type="entry name" value="Winged helix-like DNA-binding domain superfamily/Winged helix DNA-binding domain"/>
    <property type="match status" value="2"/>
</dbReference>
<comment type="caution">
    <text evidence="8">The sequence shown here is derived from an EMBL/GenBank/DDBJ whole genome shotgun (WGS) entry which is preliminary data.</text>
</comment>
<dbReference type="PANTHER" id="PTHR33602">
    <property type="entry name" value="REGULATORY PROTEIN RECX FAMILY PROTEIN"/>
    <property type="match status" value="1"/>
</dbReference>
<keyword evidence="4 5" id="KW-0963">Cytoplasm</keyword>
<dbReference type="EMBL" id="JAKEVY010000003">
    <property type="protein sequence ID" value="MCF1715450.1"/>
    <property type="molecule type" value="Genomic_DNA"/>
</dbReference>
<dbReference type="InterPro" id="IPR053924">
    <property type="entry name" value="RecX_HTH_2nd"/>
</dbReference>
<dbReference type="HAMAP" id="MF_01114">
    <property type="entry name" value="RecX"/>
    <property type="match status" value="1"/>
</dbReference>
<proteinExistence type="inferred from homology"/>
<gene>
    <name evidence="5" type="primary">recX</name>
    <name evidence="8" type="ORF">L0U88_12510</name>
</gene>
<feature type="domain" description="RecX second three-helical" evidence="6">
    <location>
        <begin position="58"/>
        <end position="99"/>
    </location>
</feature>
<protein>
    <recommendedName>
        <fullName evidence="3 5">Regulatory protein RecX</fullName>
    </recommendedName>
</protein>
<reference evidence="8 9" key="1">
    <citation type="submission" date="2022-01" db="EMBL/GenBank/DDBJ databases">
        <title>Flavihumibacter sp. nov., isolated from sediment of a river.</title>
        <authorList>
            <person name="Liu H."/>
        </authorList>
    </citation>
    <scope>NUCLEOTIDE SEQUENCE [LARGE SCALE GENOMIC DNA]</scope>
    <source>
        <strain evidence="8 9">RY-1</strain>
    </source>
</reference>
<evidence type="ECO:0000313" key="9">
    <source>
        <dbReference type="Proteomes" id="UP001200145"/>
    </source>
</evidence>
<evidence type="ECO:0000313" key="8">
    <source>
        <dbReference type="EMBL" id="MCF1715450.1"/>
    </source>
</evidence>
<dbReference type="PANTHER" id="PTHR33602:SF1">
    <property type="entry name" value="REGULATORY PROTEIN RECX FAMILY PROTEIN"/>
    <property type="match status" value="1"/>
</dbReference>
<evidence type="ECO:0000256" key="5">
    <source>
        <dbReference type="HAMAP-Rule" id="MF_01114"/>
    </source>
</evidence>
<dbReference type="Pfam" id="PF21981">
    <property type="entry name" value="RecX_HTH3"/>
    <property type="match status" value="1"/>
</dbReference>
<dbReference type="Pfam" id="PF02631">
    <property type="entry name" value="RecX_HTH2"/>
    <property type="match status" value="1"/>
</dbReference>
<comment type="similarity">
    <text evidence="2 5">Belongs to the RecX family.</text>
</comment>
<sequence>MLQGKRLTPDQALQKARHFCGYQERCHQEVKNKLFGFGLNRQEVDNLLSTLIEEDYLNEERFAIQFAGGKFRMKGWGRGRIKNELLQRQVSEYCIKKAMKEIPESAYLETLEKLARNRWDSLKGEDKLLRLRKTQDHLLYKGYEWDLIKEVLKGLQSGQTSDE</sequence>
<comment type="function">
    <text evidence="5">Modulates RecA activity.</text>
</comment>
<organism evidence="8 9">
    <name type="scientific">Flavihumibacter fluminis</name>
    <dbReference type="NCBI Taxonomy" id="2909236"/>
    <lineage>
        <taxon>Bacteria</taxon>
        <taxon>Pseudomonadati</taxon>
        <taxon>Bacteroidota</taxon>
        <taxon>Chitinophagia</taxon>
        <taxon>Chitinophagales</taxon>
        <taxon>Chitinophagaceae</taxon>
        <taxon>Flavihumibacter</taxon>
    </lineage>
</organism>
<evidence type="ECO:0000256" key="2">
    <source>
        <dbReference type="ARBA" id="ARBA00009695"/>
    </source>
</evidence>
<dbReference type="InterPro" id="IPR036388">
    <property type="entry name" value="WH-like_DNA-bd_sf"/>
</dbReference>
<evidence type="ECO:0000259" key="6">
    <source>
        <dbReference type="Pfam" id="PF02631"/>
    </source>
</evidence>